<dbReference type="EMBL" id="BAAANJ010000004">
    <property type="protein sequence ID" value="GAA1804347.1"/>
    <property type="molecule type" value="Genomic_DNA"/>
</dbReference>
<evidence type="ECO:0000256" key="4">
    <source>
        <dbReference type="SAM" id="MobiDB-lite"/>
    </source>
</evidence>
<protein>
    <recommendedName>
        <fullName evidence="5">Mannosylglycerate hydrolase MGH1-like glycoside hydrolase domain-containing protein</fullName>
    </recommendedName>
</protein>
<comment type="caution">
    <text evidence="6">The sequence shown here is derived from an EMBL/GenBank/DDBJ whole genome shotgun (WGS) entry which is preliminary data.</text>
</comment>
<dbReference type="RefSeq" id="WP_344294180.1">
    <property type="nucleotide sequence ID" value="NZ_BAAANJ010000004.1"/>
</dbReference>
<comment type="similarity">
    <text evidence="1">Belongs to the glycosyl hydrolase 63 family.</text>
</comment>
<proteinExistence type="inferred from homology"/>
<dbReference type="InterPro" id="IPR054491">
    <property type="entry name" value="MGH1-like_GH"/>
</dbReference>
<dbReference type="InterPro" id="IPR008928">
    <property type="entry name" value="6-hairpin_glycosidase_sf"/>
</dbReference>
<dbReference type="InterPro" id="IPR004888">
    <property type="entry name" value="Glycoside_hydrolase_63"/>
</dbReference>
<dbReference type="InterPro" id="IPR012341">
    <property type="entry name" value="6hp_glycosidase-like_sf"/>
</dbReference>
<evidence type="ECO:0000256" key="1">
    <source>
        <dbReference type="ARBA" id="ARBA00010833"/>
    </source>
</evidence>
<dbReference type="PANTHER" id="PTHR10412">
    <property type="entry name" value="MANNOSYL-OLIGOSACCHARIDE GLUCOSIDASE"/>
    <property type="match status" value="1"/>
</dbReference>
<dbReference type="Proteomes" id="UP001500002">
    <property type="component" value="Unassembled WGS sequence"/>
</dbReference>
<evidence type="ECO:0000256" key="3">
    <source>
        <dbReference type="ARBA" id="ARBA00023295"/>
    </source>
</evidence>
<accession>A0ABP4YA28</accession>
<keyword evidence="7" id="KW-1185">Reference proteome</keyword>
<dbReference type="Pfam" id="PF22422">
    <property type="entry name" value="MGH1-like_GH"/>
    <property type="match status" value="1"/>
</dbReference>
<keyword evidence="3" id="KW-0326">Glycosidase</keyword>
<dbReference type="SUPFAM" id="SSF48208">
    <property type="entry name" value="Six-hairpin glycosidases"/>
    <property type="match status" value="1"/>
</dbReference>
<dbReference type="Gene3D" id="1.50.10.10">
    <property type="match status" value="1"/>
</dbReference>
<feature type="region of interest" description="Disordered" evidence="4">
    <location>
        <begin position="128"/>
        <end position="151"/>
    </location>
</feature>
<name>A0ABP4YA28_9MICO</name>
<gene>
    <name evidence="6" type="ORF">GCM10009749_10580</name>
</gene>
<feature type="domain" description="Mannosylglycerate hydrolase MGH1-like glycoside hydrolase" evidence="5">
    <location>
        <begin position="249"/>
        <end position="582"/>
    </location>
</feature>
<dbReference type="PANTHER" id="PTHR10412:SF11">
    <property type="entry name" value="MANNOSYL-OLIGOSACCHARIDE GLUCOSIDASE"/>
    <property type="match status" value="1"/>
</dbReference>
<evidence type="ECO:0000313" key="7">
    <source>
        <dbReference type="Proteomes" id="UP001500002"/>
    </source>
</evidence>
<keyword evidence="2" id="KW-0378">Hydrolase</keyword>
<evidence type="ECO:0000256" key="2">
    <source>
        <dbReference type="ARBA" id="ARBA00022801"/>
    </source>
</evidence>
<reference evidence="7" key="1">
    <citation type="journal article" date="2019" name="Int. J. Syst. Evol. Microbiol.">
        <title>The Global Catalogue of Microorganisms (GCM) 10K type strain sequencing project: providing services to taxonomists for standard genome sequencing and annotation.</title>
        <authorList>
            <consortium name="The Broad Institute Genomics Platform"/>
            <consortium name="The Broad Institute Genome Sequencing Center for Infectious Disease"/>
            <person name="Wu L."/>
            <person name="Ma J."/>
        </authorList>
    </citation>
    <scope>NUCLEOTIDE SEQUENCE [LARGE SCALE GENOMIC DNA]</scope>
    <source>
        <strain evidence="7">JCM 14322</strain>
    </source>
</reference>
<evidence type="ECO:0000313" key="6">
    <source>
        <dbReference type="EMBL" id="GAA1804347.1"/>
    </source>
</evidence>
<sequence>MTAAESVGRVGAQRRIETPDATTLAALAGEHLDLVRAPFTLPRSRVLVFREGDGVRVHTSEYERTLAECRVLDSLVVRDASGGPLAITRVLPHVIEFGGGVDLTFAGPGALTVGRVAAPEAMRIETSDEGLDTHAGARSSTGGSGSTGVTVEWTTPDGVLTRVELDDDTAAVRLDIGADRMVRHEASGTHLADLAATEAIWLDWFARCPVVRSDLQSMTAFCWWVLGANIVELPALGNARAVVPSKIGYVGLWQWDAYFIAVGLRHGDPALAREQLEIAFRFPSGDGQLPDVVHEHGVLATSDDLPPGDRENLRRAGSAVADPSAPVPLTKPPLAAWALAKVLDVEAADEWGRRQLATIRRSQDWWFAASDLDGDGLPEYGHPYSSGLDDSPIFDGPLPTTSPDLGAYLVLQDLELARFADCFGDADAAAHRLRAERTFGLLMELWDDELGLFAARAAGAEVVSDTVVGLMPLLTGSLPEAIVDRLVAALADERRFAAAWAVPTVALDDPDFSPERMWRGPVWVNTNALVVEGLRASGRIGLARDLAERTVALVMHGGGPHEYFNPLTGEKAATATTAFGWSAALFVDLAVELSSETTSVE</sequence>
<organism evidence="6 7">
    <name type="scientific">Agromyces neolithicus</name>
    <dbReference type="NCBI Taxonomy" id="269420"/>
    <lineage>
        <taxon>Bacteria</taxon>
        <taxon>Bacillati</taxon>
        <taxon>Actinomycetota</taxon>
        <taxon>Actinomycetes</taxon>
        <taxon>Micrococcales</taxon>
        <taxon>Microbacteriaceae</taxon>
        <taxon>Agromyces</taxon>
    </lineage>
</organism>
<evidence type="ECO:0000259" key="5">
    <source>
        <dbReference type="Pfam" id="PF22422"/>
    </source>
</evidence>